<dbReference type="Proteomes" id="UP000189818">
    <property type="component" value="Unassembled WGS sequence"/>
</dbReference>
<dbReference type="SUPFAM" id="SSF51395">
    <property type="entry name" value="FMN-linked oxidoreductases"/>
    <property type="match status" value="1"/>
</dbReference>
<evidence type="ECO:0000259" key="1">
    <source>
        <dbReference type="Pfam" id="PF00724"/>
    </source>
</evidence>
<dbReference type="Gene3D" id="3.20.20.70">
    <property type="entry name" value="Aldolase class I"/>
    <property type="match status" value="1"/>
</dbReference>
<reference evidence="3" key="1">
    <citation type="submission" date="2017-02" db="EMBL/GenBank/DDBJ databases">
        <authorList>
            <person name="Varghese N."/>
            <person name="Submissions S."/>
        </authorList>
    </citation>
    <scope>NUCLEOTIDE SEQUENCE [LARGE SCALE GENOMIC DNA]</scope>
    <source>
        <strain evidence="3">UM2</strain>
    </source>
</reference>
<dbReference type="PANTHER" id="PTHR22893:SF55">
    <property type="entry name" value="OXIDOREDUCTASE-RELATED"/>
    <property type="match status" value="1"/>
</dbReference>
<dbReference type="Pfam" id="PF00724">
    <property type="entry name" value="Oxidored_FMN"/>
    <property type="match status" value="1"/>
</dbReference>
<dbReference type="InterPro" id="IPR045247">
    <property type="entry name" value="Oye-like"/>
</dbReference>
<dbReference type="PANTHER" id="PTHR22893">
    <property type="entry name" value="NADH OXIDOREDUCTASE-RELATED"/>
    <property type="match status" value="1"/>
</dbReference>
<dbReference type="GO" id="GO:0005829">
    <property type="term" value="C:cytosol"/>
    <property type="evidence" value="ECO:0007669"/>
    <property type="project" value="TreeGrafter"/>
</dbReference>
<name>A0A1T5FSX8_9SPHN</name>
<dbReference type="STRING" id="439228.SAMN06295920_110191"/>
<protein>
    <submittedName>
        <fullName evidence="2">2,4-dienoyl-CoA reductase</fullName>
    </submittedName>
</protein>
<feature type="domain" description="NADH:flavin oxidoreductase/NADH oxidase N-terminal" evidence="1">
    <location>
        <begin position="1"/>
        <end position="328"/>
    </location>
</feature>
<dbReference type="GO" id="GO:0010181">
    <property type="term" value="F:FMN binding"/>
    <property type="evidence" value="ECO:0007669"/>
    <property type="project" value="InterPro"/>
</dbReference>
<dbReference type="EMBL" id="FUYM01000010">
    <property type="protein sequence ID" value="SKB99246.1"/>
    <property type="molecule type" value="Genomic_DNA"/>
</dbReference>
<evidence type="ECO:0000313" key="2">
    <source>
        <dbReference type="EMBL" id="SKB99246.1"/>
    </source>
</evidence>
<evidence type="ECO:0000313" key="3">
    <source>
        <dbReference type="Proteomes" id="UP000189818"/>
    </source>
</evidence>
<accession>A0A1T5FSX8</accession>
<dbReference type="AlphaFoldDB" id="A0A1T5FSX8"/>
<dbReference type="InterPro" id="IPR013785">
    <property type="entry name" value="Aldolase_TIM"/>
</dbReference>
<keyword evidence="3" id="KW-1185">Reference proteome</keyword>
<dbReference type="InterPro" id="IPR001155">
    <property type="entry name" value="OxRdtase_FMN_N"/>
</dbReference>
<dbReference type="GO" id="GO:0016491">
    <property type="term" value="F:oxidoreductase activity"/>
    <property type="evidence" value="ECO:0007669"/>
    <property type="project" value="InterPro"/>
</dbReference>
<organism evidence="2 3">
    <name type="scientific">Rhizorhabdus histidinilytica</name>
    <dbReference type="NCBI Taxonomy" id="439228"/>
    <lineage>
        <taxon>Bacteria</taxon>
        <taxon>Pseudomonadati</taxon>
        <taxon>Pseudomonadota</taxon>
        <taxon>Alphaproteobacteria</taxon>
        <taxon>Sphingomonadales</taxon>
        <taxon>Sphingomonadaceae</taxon>
        <taxon>Rhizorhabdus</taxon>
    </lineage>
</organism>
<gene>
    <name evidence="2" type="ORF">SAMN06295920_110191</name>
</gene>
<sequence>MAPMTRERAPGGMPTDAMAAYYARRAAGGTGLIVTEGIATDATGCFGDHVPRLFGPDVVDGWRKVVDGVHAEGAAIIAQLWHVGAFAPSMIGMTDGARPVERISPSGLAAPGRPFGRTMTESDIADSIAAFAGAAAAAQGAGFDGIELHGAHGYLIDQFLWPQTNRRTDRFGPADRTRFAVKLVRAVRRATRDGFALSFRLSQWKQLDYGARLAETPGELAAIVGPLAEAGVDLFHCSTRRFWEPAFPGDDRNLAGWTRALSGKPAMTVGSITLDVDFKAPDGKVHASGVGAHVALLERGLELGWFDLVAVGRAMIANPDWARRVRDGDAGDLRPFTGAMLETLI</sequence>
<proteinExistence type="predicted"/>